<dbReference type="NCBIfam" id="TIGR00180">
    <property type="entry name" value="parB_part"/>
    <property type="match status" value="1"/>
</dbReference>
<dbReference type="InterPro" id="IPR036086">
    <property type="entry name" value="ParB/Sulfiredoxin_sf"/>
</dbReference>
<evidence type="ECO:0000256" key="4">
    <source>
        <dbReference type="ARBA" id="ARBA00023125"/>
    </source>
</evidence>
<sequence length="289" mass="32651">MTKRLGKGIFELIGNSTIDDNSNNATSSNVNPNNYITMPINLLNPSTSQPRKIFEKESLKELAESIAKHGIIQPIVVRKNPHKTSYEIIAGERRWRASILAKLKSVPVIVKEVTDSQCFELSIIENIQRQNLTPIEEAEAYKKLIDTFSYTHEDLASILGKSRSYITNMIRILLLPQSIKSMVNDKTISFGHARALINTENAEEIAQKIIDSNLNVRQTELLVKKLQKSKKAEEKQTDTNLKKLEQSLSQTLNLDVKINGLNNKGNIIIKYKNSQQLNSILEKLKISLT</sequence>
<dbReference type="HOGENOM" id="CLU_023853_0_0_5"/>
<reference evidence="7 8" key="1">
    <citation type="journal article" date="2006" name="J. Bacteriol.">
        <title>Comparative genomic analysis of three strains of Ehrlichia ruminantium reveals an active process of genome size plasticity.</title>
        <authorList>
            <person name="Frutos R."/>
            <person name="Viari A."/>
            <person name="Ferraz C."/>
            <person name="Morgat A."/>
            <person name="Eychenie S."/>
            <person name="Kandassami Y."/>
            <person name="Chantal I."/>
            <person name="Bensaid A."/>
            <person name="Coissac E."/>
            <person name="Vachiery N."/>
            <person name="Demaille J."/>
            <person name="Martinez D."/>
        </authorList>
    </citation>
    <scope>NUCLEOTIDE SEQUENCE [LARGE SCALE GENOMIC DNA]</scope>
    <source>
        <strain evidence="7 8">Welgevonden</strain>
    </source>
</reference>
<dbReference type="InterPro" id="IPR003115">
    <property type="entry name" value="ParB_N"/>
</dbReference>
<dbReference type="GO" id="GO:0003677">
    <property type="term" value="F:DNA binding"/>
    <property type="evidence" value="ECO:0007669"/>
    <property type="project" value="UniProtKB-KW"/>
</dbReference>
<dbReference type="Gene3D" id="1.10.10.2830">
    <property type="match status" value="1"/>
</dbReference>
<dbReference type="GO" id="GO:0005694">
    <property type="term" value="C:chromosome"/>
    <property type="evidence" value="ECO:0007669"/>
    <property type="project" value="TreeGrafter"/>
</dbReference>
<keyword evidence="3" id="KW-0159">Chromosome partition</keyword>
<proteinExistence type="inferred from homology"/>
<evidence type="ECO:0000313" key="7">
    <source>
        <dbReference type="EMBL" id="CAI27429.1"/>
    </source>
</evidence>
<comment type="similarity">
    <text evidence="1">Belongs to the ParB family.</text>
</comment>
<dbReference type="RefSeq" id="WP_011155562.1">
    <property type="nucleotide sequence ID" value="NC_005295.2"/>
</dbReference>
<evidence type="ECO:0000256" key="5">
    <source>
        <dbReference type="ARBA" id="ARBA00025472"/>
    </source>
</evidence>
<dbReference type="eggNOG" id="COG1475">
    <property type="taxonomic scope" value="Bacteria"/>
</dbReference>
<comment type="function">
    <text evidence="5">Involved in chromosome partition. Localize to both poles of the predivisional cell following completion of DNA replication. Binds to the DNA origin of replication.</text>
</comment>
<keyword evidence="4" id="KW-0238">DNA-binding</keyword>
<evidence type="ECO:0000256" key="1">
    <source>
        <dbReference type="ARBA" id="ARBA00006295"/>
    </source>
</evidence>
<feature type="domain" description="ParB-like N-terminal" evidence="6">
    <location>
        <begin position="36"/>
        <end position="127"/>
    </location>
</feature>
<dbReference type="InterPro" id="IPR041468">
    <property type="entry name" value="HTH_ParB/Spo0J"/>
</dbReference>
<dbReference type="Proteomes" id="UP000001021">
    <property type="component" value="Chromosome"/>
</dbReference>
<dbReference type="Gene3D" id="3.90.1530.30">
    <property type="match status" value="1"/>
</dbReference>
<keyword evidence="8" id="KW-1185">Reference proteome</keyword>
<dbReference type="InterPro" id="IPR057240">
    <property type="entry name" value="ParB_dimer_C"/>
</dbReference>
<accession>A0A0H3M9I3</accession>
<evidence type="ECO:0000259" key="6">
    <source>
        <dbReference type="SMART" id="SM00470"/>
    </source>
</evidence>
<dbReference type="InterPro" id="IPR050336">
    <property type="entry name" value="Chromosome_partition/occlusion"/>
</dbReference>
<gene>
    <name evidence="7" type="primary">parB</name>
    <name evidence="7" type="ordered locus">ERWE_CDS_09350</name>
</gene>
<dbReference type="Pfam" id="PF02195">
    <property type="entry name" value="ParB_N"/>
    <property type="match status" value="1"/>
</dbReference>
<dbReference type="KEGG" id="eru:Erum8840"/>
<dbReference type="GeneID" id="33057958"/>
<dbReference type="InterPro" id="IPR004437">
    <property type="entry name" value="ParB/RepB/Spo0J"/>
</dbReference>
<dbReference type="AlphaFoldDB" id="A0A0H3M9I3"/>
<dbReference type="EMBL" id="CR925678">
    <property type="protein sequence ID" value="CAI27429.1"/>
    <property type="molecule type" value="Genomic_DNA"/>
</dbReference>
<dbReference type="SMART" id="SM00470">
    <property type="entry name" value="ParB"/>
    <property type="match status" value="1"/>
</dbReference>
<dbReference type="PANTHER" id="PTHR33375">
    <property type="entry name" value="CHROMOSOME-PARTITIONING PROTEIN PARB-RELATED"/>
    <property type="match status" value="1"/>
</dbReference>
<evidence type="ECO:0000256" key="2">
    <source>
        <dbReference type="ARBA" id="ARBA00022372"/>
    </source>
</evidence>
<dbReference type="Pfam" id="PF17762">
    <property type="entry name" value="HTH_ParB"/>
    <property type="match status" value="1"/>
</dbReference>
<evidence type="ECO:0000256" key="3">
    <source>
        <dbReference type="ARBA" id="ARBA00022829"/>
    </source>
</evidence>
<organism evidence="7 8">
    <name type="scientific">Ehrlichia ruminantium (strain Welgevonden)</name>
    <dbReference type="NCBI Taxonomy" id="254945"/>
    <lineage>
        <taxon>Bacteria</taxon>
        <taxon>Pseudomonadati</taxon>
        <taxon>Pseudomonadota</taxon>
        <taxon>Alphaproteobacteria</taxon>
        <taxon>Rickettsiales</taxon>
        <taxon>Anaplasmataceae</taxon>
        <taxon>Ehrlichia</taxon>
    </lineage>
</organism>
<dbReference type="Pfam" id="PF23552">
    <property type="entry name" value="ParB_C"/>
    <property type="match status" value="1"/>
</dbReference>
<dbReference type="KEGG" id="erw:ERWE_CDS_09350"/>
<name>A0A0H3M9I3_EHRRW</name>
<dbReference type="GO" id="GO:0007059">
    <property type="term" value="P:chromosome segregation"/>
    <property type="evidence" value="ECO:0007669"/>
    <property type="project" value="UniProtKB-KW"/>
</dbReference>
<protein>
    <recommendedName>
        <fullName evidence="2">Probable chromosome-partitioning protein ParB</fullName>
    </recommendedName>
</protein>
<dbReference type="FunFam" id="1.10.10.2830:FF:000001">
    <property type="entry name" value="Chromosome partitioning protein ParB"/>
    <property type="match status" value="1"/>
</dbReference>
<dbReference type="PANTHER" id="PTHR33375:SF1">
    <property type="entry name" value="CHROMOSOME-PARTITIONING PROTEIN PARB-RELATED"/>
    <property type="match status" value="1"/>
</dbReference>
<dbReference type="SUPFAM" id="SSF110849">
    <property type="entry name" value="ParB/Sulfiredoxin"/>
    <property type="match status" value="1"/>
</dbReference>
<evidence type="ECO:0000313" key="8">
    <source>
        <dbReference type="Proteomes" id="UP000001021"/>
    </source>
</evidence>
<dbReference type="FunFam" id="3.90.1530.30:FF:000001">
    <property type="entry name" value="Chromosome partitioning protein ParB"/>
    <property type="match status" value="1"/>
</dbReference>
<dbReference type="CDD" id="cd16393">
    <property type="entry name" value="SPO0J_N"/>
    <property type="match status" value="1"/>
</dbReference>